<evidence type="ECO:0000313" key="6">
    <source>
        <dbReference type="Proteomes" id="UP001244341"/>
    </source>
</evidence>
<feature type="region of interest" description="Disordered" evidence="3">
    <location>
        <begin position="266"/>
        <end position="306"/>
    </location>
</feature>
<feature type="compositionally biased region" description="Basic residues" evidence="3">
    <location>
        <begin position="344"/>
        <end position="356"/>
    </location>
</feature>
<sequence>MSTVYNTEPPTKGKVSLKTTIGDLDIELWPKEAPKAVRNFVQLCLEGYYEGCAFHRVIKDFMAQTGDPTNTGDTSDSIYGAPFKDEFHSRLRFSHRGLVACANRNQPHTNGSQFFITLDKCDWLDKKNTIFGKIVGDTVYNMLRLNELEVDEETDRPTDPPIITGVEVLWNPFEDIVPRTTAAERRAQQQFMKASEVRKSRKGQKRNLALLSFGEDAEQEEAVAAAPAKIKSAHEVLRGVDASLLPPEETPEDVLRDREARAAAVSAVQDKLRAAGGKRARDADDSDDGSSSSDEDGAGRKAARKGASGAAAMIAERVRAAADKASSARAAREAAAAAGDAGRGRSRSRSRSRGRRSPGGGSSSRSHSRSRSRDRRGSRGGAAAAAAKPASKEDELYQMKEKQGPGRVRVSDAVADGELLKAFELSRQKYKTRKQQVGNRQKDTMARLAAFTSKLRTSQQQQQKQQEETQEEQQQAAAAADDEAKQQQESKSPADSSNAAAAAAAADEAYDGKVREDIDHRSYMPAAWRVDAYLNEEGEGQGEDDLASLRQHKLEFSRAPGDAMDRSDNLDDYVVFDPLLESAKGKFSRAAQREKKKTTNWAGKGQG</sequence>
<reference evidence="5 6" key="1">
    <citation type="submission" date="2023-05" db="EMBL/GenBank/DDBJ databases">
        <title>A 100% complete, gapless, phased diploid assembly of the Scenedesmus obliquus UTEX 3031 genome.</title>
        <authorList>
            <person name="Biondi T.C."/>
            <person name="Hanschen E.R."/>
            <person name="Kwon T."/>
            <person name="Eng W."/>
            <person name="Kruse C.P.S."/>
            <person name="Koehler S.I."/>
            <person name="Kunde Y."/>
            <person name="Gleasner C.D."/>
            <person name="You Mak K.T."/>
            <person name="Polle J."/>
            <person name="Hovde B.T."/>
            <person name="Starkenburg S.R."/>
        </authorList>
    </citation>
    <scope>NUCLEOTIDE SEQUENCE [LARGE SCALE GENOMIC DNA]</scope>
    <source>
        <strain evidence="5 6">DOE0152z</strain>
    </source>
</reference>
<keyword evidence="2" id="KW-0539">Nucleus</keyword>
<feature type="region of interest" description="Disordered" evidence="3">
    <location>
        <begin position="333"/>
        <end position="519"/>
    </location>
</feature>
<dbReference type="PROSITE" id="PS00170">
    <property type="entry name" value="CSA_PPIASE_1"/>
    <property type="match status" value="1"/>
</dbReference>
<dbReference type="InterPro" id="IPR029000">
    <property type="entry name" value="Cyclophilin-like_dom_sf"/>
</dbReference>
<dbReference type="InterPro" id="IPR020892">
    <property type="entry name" value="Cyclophilin-type_PPIase_CS"/>
</dbReference>
<dbReference type="PANTHER" id="PTHR45625:SF6">
    <property type="entry name" value="SPLICEOSOME-ASSOCIATED PROTEIN CWC27 HOMOLOG"/>
    <property type="match status" value="1"/>
</dbReference>
<dbReference type="InterPro" id="IPR002130">
    <property type="entry name" value="Cyclophilin-type_PPIase_dom"/>
</dbReference>
<accession>A0ABY8TZ12</accession>
<feature type="region of interest" description="Disordered" evidence="3">
    <location>
        <begin position="586"/>
        <end position="607"/>
    </location>
</feature>
<dbReference type="Proteomes" id="UP001244341">
    <property type="component" value="Chromosome 5b"/>
</dbReference>
<evidence type="ECO:0000256" key="3">
    <source>
        <dbReference type="SAM" id="MobiDB-lite"/>
    </source>
</evidence>
<feature type="compositionally biased region" description="Acidic residues" evidence="3">
    <location>
        <begin position="284"/>
        <end position="296"/>
    </location>
</feature>
<evidence type="ECO:0000259" key="4">
    <source>
        <dbReference type="PROSITE" id="PS50072"/>
    </source>
</evidence>
<evidence type="ECO:0000313" key="5">
    <source>
        <dbReference type="EMBL" id="WIA14398.1"/>
    </source>
</evidence>
<organism evidence="5 6">
    <name type="scientific">Tetradesmus obliquus</name>
    <name type="common">Green alga</name>
    <name type="synonym">Acutodesmus obliquus</name>
    <dbReference type="NCBI Taxonomy" id="3088"/>
    <lineage>
        <taxon>Eukaryota</taxon>
        <taxon>Viridiplantae</taxon>
        <taxon>Chlorophyta</taxon>
        <taxon>core chlorophytes</taxon>
        <taxon>Chlorophyceae</taxon>
        <taxon>CS clade</taxon>
        <taxon>Sphaeropleales</taxon>
        <taxon>Scenedesmaceae</taxon>
        <taxon>Tetradesmus</taxon>
    </lineage>
</organism>
<feature type="compositionally biased region" description="Basic and acidic residues" evidence="3">
    <location>
        <begin position="418"/>
        <end position="427"/>
    </location>
</feature>
<dbReference type="EMBL" id="CP126212">
    <property type="protein sequence ID" value="WIA14398.1"/>
    <property type="molecule type" value="Genomic_DNA"/>
</dbReference>
<feature type="compositionally biased region" description="Basic and acidic residues" evidence="3">
    <location>
        <begin position="510"/>
        <end position="519"/>
    </location>
</feature>
<dbReference type="PANTHER" id="PTHR45625">
    <property type="entry name" value="PEPTIDYL-PROLYL CIS-TRANS ISOMERASE-RELATED"/>
    <property type="match status" value="1"/>
</dbReference>
<evidence type="ECO:0000256" key="1">
    <source>
        <dbReference type="ARBA" id="ARBA00004123"/>
    </source>
</evidence>
<feature type="compositionally biased region" description="Basic residues" evidence="3">
    <location>
        <begin position="366"/>
        <end position="378"/>
    </location>
</feature>
<feature type="domain" description="PPIase cyclophilin-type" evidence="4">
    <location>
        <begin position="19"/>
        <end position="168"/>
    </location>
</feature>
<name>A0ABY8TZ12_TETOB</name>
<dbReference type="PRINTS" id="PR00153">
    <property type="entry name" value="CSAPPISMRASE"/>
</dbReference>
<evidence type="ECO:0000256" key="2">
    <source>
        <dbReference type="ARBA" id="ARBA00023242"/>
    </source>
</evidence>
<dbReference type="SUPFAM" id="SSF50891">
    <property type="entry name" value="Cyclophilin-like"/>
    <property type="match status" value="1"/>
</dbReference>
<dbReference type="InterPro" id="IPR044666">
    <property type="entry name" value="Cyclophilin_A-like"/>
</dbReference>
<proteinExistence type="predicted"/>
<dbReference type="CDD" id="cd01925">
    <property type="entry name" value="cyclophilin_CeCYP16-like"/>
    <property type="match status" value="1"/>
</dbReference>
<feature type="compositionally biased region" description="Basic and acidic residues" evidence="3">
    <location>
        <begin position="390"/>
        <end position="404"/>
    </location>
</feature>
<dbReference type="PROSITE" id="PS50072">
    <property type="entry name" value="CSA_PPIASE_2"/>
    <property type="match status" value="1"/>
</dbReference>
<dbReference type="Gene3D" id="2.40.100.10">
    <property type="entry name" value="Cyclophilin-like"/>
    <property type="match status" value="1"/>
</dbReference>
<protein>
    <recommendedName>
        <fullName evidence="4">PPIase cyclophilin-type domain-containing protein</fullName>
    </recommendedName>
</protein>
<dbReference type="Pfam" id="PF00160">
    <property type="entry name" value="Pro_isomerase"/>
    <property type="match status" value="1"/>
</dbReference>
<keyword evidence="6" id="KW-1185">Reference proteome</keyword>
<comment type="subcellular location">
    <subcellularLocation>
        <location evidence="1">Nucleus</location>
    </subcellularLocation>
</comment>
<gene>
    <name evidence="5" type="ORF">OEZ85_002925</name>
</gene>